<gene>
    <name evidence="7" type="ORF">CR105_14915</name>
</gene>
<dbReference type="EMBL" id="PDOC01000008">
    <property type="protein sequence ID" value="PIL44352.1"/>
    <property type="molecule type" value="Genomic_DNA"/>
</dbReference>
<evidence type="ECO:0000256" key="2">
    <source>
        <dbReference type="ARBA" id="ARBA00022475"/>
    </source>
</evidence>
<proteinExistence type="predicted"/>
<evidence type="ECO:0000313" key="7">
    <source>
        <dbReference type="EMBL" id="PIL44352.1"/>
    </source>
</evidence>
<feature type="transmembrane region" description="Helical" evidence="6">
    <location>
        <begin position="345"/>
        <end position="366"/>
    </location>
</feature>
<evidence type="ECO:0000256" key="4">
    <source>
        <dbReference type="ARBA" id="ARBA00022679"/>
    </source>
</evidence>
<reference evidence="7 8" key="1">
    <citation type="submission" date="2017-10" db="EMBL/GenBank/DDBJ databases">
        <title>Massilia psychrophilum sp. nov., a novel purple-pigmented bacterium isolated from Tianshan glacier, Xinjiang Municipality, China.</title>
        <authorList>
            <person name="Wang H."/>
        </authorList>
    </citation>
    <scope>NUCLEOTIDE SEQUENCE [LARGE SCALE GENOMIC DNA]</scope>
    <source>
        <strain evidence="7 8">JCM 30074</strain>
    </source>
</reference>
<feature type="transmembrane region" description="Helical" evidence="6">
    <location>
        <begin position="309"/>
        <end position="333"/>
    </location>
</feature>
<dbReference type="PANTHER" id="PTHR43646">
    <property type="entry name" value="GLYCOSYLTRANSFERASE"/>
    <property type="match status" value="1"/>
</dbReference>
<feature type="transmembrane region" description="Helical" evidence="6">
    <location>
        <begin position="20"/>
        <end position="47"/>
    </location>
</feature>
<evidence type="ECO:0000256" key="1">
    <source>
        <dbReference type="ARBA" id="ARBA00004236"/>
    </source>
</evidence>
<dbReference type="InterPro" id="IPR029044">
    <property type="entry name" value="Nucleotide-diphossugar_trans"/>
</dbReference>
<dbReference type="Gene3D" id="3.90.550.10">
    <property type="entry name" value="Spore Coat Polysaccharide Biosynthesis Protein SpsA, Chain A"/>
    <property type="match status" value="1"/>
</dbReference>
<dbReference type="CDD" id="cd06438">
    <property type="entry name" value="EpsO_like"/>
    <property type="match status" value="1"/>
</dbReference>
<evidence type="ECO:0000256" key="6">
    <source>
        <dbReference type="SAM" id="Phobius"/>
    </source>
</evidence>
<comment type="caution">
    <text evidence="7">The sequence shown here is derived from an EMBL/GenBank/DDBJ whole genome shotgun (WGS) entry which is preliminary data.</text>
</comment>
<dbReference type="Proteomes" id="UP000230390">
    <property type="component" value="Unassembled WGS sequence"/>
</dbReference>
<protein>
    <submittedName>
        <fullName evidence="7">Glycosyl transferase</fullName>
    </submittedName>
</protein>
<comment type="subcellular location">
    <subcellularLocation>
        <location evidence="1">Cell membrane</location>
    </subcellularLocation>
</comment>
<dbReference type="PANTHER" id="PTHR43646:SF2">
    <property type="entry name" value="GLYCOSYLTRANSFERASE 2-LIKE DOMAIN-CONTAINING PROTEIN"/>
    <property type="match status" value="1"/>
</dbReference>
<keyword evidence="4 7" id="KW-0808">Transferase</keyword>
<dbReference type="GO" id="GO:0016757">
    <property type="term" value="F:glycosyltransferase activity"/>
    <property type="evidence" value="ECO:0007669"/>
    <property type="project" value="UniProtKB-KW"/>
</dbReference>
<keyword evidence="5 6" id="KW-0472">Membrane</keyword>
<keyword evidence="3" id="KW-0328">Glycosyltransferase</keyword>
<organism evidence="7 8">
    <name type="scientific">Massilia eurypsychrophila</name>
    <dbReference type="NCBI Taxonomy" id="1485217"/>
    <lineage>
        <taxon>Bacteria</taxon>
        <taxon>Pseudomonadati</taxon>
        <taxon>Pseudomonadota</taxon>
        <taxon>Betaproteobacteria</taxon>
        <taxon>Burkholderiales</taxon>
        <taxon>Oxalobacteraceae</taxon>
        <taxon>Telluria group</taxon>
        <taxon>Massilia</taxon>
    </lineage>
</organism>
<keyword evidence="2" id="KW-1003">Cell membrane</keyword>
<dbReference type="AlphaFoldDB" id="A0A2G8TE80"/>
<keyword evidence="8" id="KW-1185">Reference proteome</keyword>
<name>A0A2G8TE80_9BURK</name>
<dbReference type="Pfam" id="PF13641">
    <property type="entry name" value="Glyco_tranf_2_3"/>
    <property type="match status" value="1"/>
</dbReference>
<dbReference type="SUPFAM" id="SSF53448">
    <property type="entry name" value="Nucleotide-diphospho-sugar transferases"/>
    <property type="match status" value="1"/>
</dbReference>
<sequence>MIVSKPPPCNRAGGTMMALLLVALQAVFVVLVLVLTLAACALALQLIAAPRTPARHALPACERPSVAVLVPAHDEAARIGATLASVRAQLHGGDRLLVVADNCRDDTALAACLAGAEVLVHSDASRPGKGYALAAGVHHLAQAPPQVVLAIDAGCLLEADAIDWLANTCAATRRPVQAACLPRPRDGDGAAHQLAHWASLTEHWLRPLGWRRLGMGCTLAGSGVALPWPLASTWPLANPHCALDLALGLDFALAGAAPLFCADAVVTTAWPDDDAVLRHTRRELAQLALIVHYGPRLLQRALLRRDVSLLTLAADLCVPSVCLLLMLALLALGAGPLAWVSSGAALPWALAAMPALPLAAALLSAWRKAGVTILPAQRLGHAVPYVLNKIALYVRALLGARPAPAARARDAP</sequence>
<keyword evidence="6" id="KW-1133">Transmembrane helix</keyword>
<evidence type="ECO:0000256" key="3">
    <source>
        <dbReference type="ARBA" id="ARBA00022676"/>
    </source>
</evidence>
<keyword evidence="6" id="KW-0812">Transmembrane</keyword>
<dbReference type="GO" id="GO:0005886">
    <property type="term" value="C:plasma membrane"/>
    <property type="evidence" value="ECO:0007669"/>
    <property type="project" value="UniProtKB-SubCell"/>
</dbReference>
<evidence type="ECO:0000313" key="8">
    <source>
        <dbReference type="Proteomes" id="UP000230390"/>
    </source>
</evidence>
<accession>A0A2G8TE80</accession>
<dbReference type="OrthoDB" id="9797391at2"/>
<evidence type="ECO:0000256" key="5">
    <source>
        <dbReference type="ARBA" id="ARBA00023136"/>
    </source>
</evidence>